<organism evidence="1 2">
    <name type="scientific">Caldalkalibacillus uzonensis</name>
    <dbReference type="NCBI Taxonomy" id="353224"/>
    <lineage>
        <taxon>Bacteria</taxon>
        <taxon>Bacillati</taxon>
        <taxon>Bacillota</taxon>
        <taxon>Bacilli</taxon>
        <taxon>Bacillales</taxon>
        <taxon>Bacillaceae</taxon>
        <taxon>Caldalkalibacillus</taxon>
    </lineage>
</organism>
<dbReference type="EMBL" id="JAUSUQ010000023">
    <property type="protein sequence ID" value="MDQ0340918.1"/>
    <property type="molecule type" value="Genomic_DNA"/>
</dbReference>
<proteinExistence type="predicted"/>
<dbReference type="Proteomes" id="UP001232445">
    <property type="component" value="Unassembled WGS sequence"/>
</dbReference>
<keyword evidence="2" id="KW-1185">Reference proteome</keyword>
<sequence length="50" mass="5492">MIISPVTYGRRTVTPAVLGPLVNKVCEQSRVRSKRALMTVAINEEGSVTY</sequence>
<evidence type="ECO:0000313" key="2">
    <source>
        <dbReference type="Proteomes" id="UP001232445"/>
    </source>
</evidence>
<gene>
    <name evidence="1" type="ORF">J2S00_003758</name>
</gene>
<protein>
    <submittedName>
        <fullName evidence="1">Uncharacterized protein</fullName>
    </submittedName>
</protein>
<name>A0ABU0CWX2_9BACI</name>
<reference evidence="1 2" key="1">
    <citation type="submission" date="2023-07" db="EMBL/GenBank/DDBJ databases">
        <title>Genomic Encyclopedia of Type Strains, Phase IV (KMG-IV): sequencing the most valuable type-strain genomes for metagenomic binning, comparative biology and taxonomic classification.</title>
        <authorList>
            <person name="Goeker M."/>
        </authorList>
    </citation>
    <scope>NUCLEOTIDE SEQUENCE [LARGE SCALE GENOMIC DNA]</scope>
    <source>
        <strain evidence="1 2">DSM 17740</strain>
    </source>
</reference>
<dbReference type="RefSeq" id="WP_307343375.1">
    <property type="nucleotide sequence ID" value="NZ_JAUSUQ010000023.1"/>
</dbReference>
<comment type="caution">
    <text evidence="1">The sequence shown here is derived from an EMBL/GenBank/DDBJ whole genome shotgun (WGS) entry which is preliminary data.</text>
</comment>
<evidence type="ECO:0000313" key="1">
    <source>
        <dbReference type="EMBL" id="MDQ0340918.1"/>
    </source>
</evidence>
<accession>A0ABU0CWX2</accession>